<evidence type="ECO:0000259" key="1">
    <source>
        <dbReference type="Pfam" id="PF07238"/>
    </source>
</evidence>
<organism evidence="2 3">
    <name type="scientific">Sphingomonas rhizophila</name>
    <dbReference type="NCBI Taxonomy" id="2071607"/>
    <lineage>
        <taxon>Bacteria</taxon>
        <taxon>Pseudomonadati</taxon>
        <taxon>Pseudomonadota</taxon>
        <taxon>Alphaproteobacteria</taxon>
        <taxon>Sphingomonadales</taxon>
        <taxon>Sphingomonadaceae</taxon>
        <taxon>Sphingomonas</taxon>
    </lineage>
</organism>
<dbReference type="Proteomes" id="UP000515955">
    <property type="component" value="Chromosome"/>
</dbReference>
<protein>
    <submittedName>
        <fullName evidence="2">PilZ domain-containing protein</fullName>
    </submittedName>
</protein>
<dbReference type="Pfam" id="PF07238">
    <property type="entry name" value="PilZ"/>
    <property type="match status" value="1"/>
</dbReference>
<dbReference type="InterPro" id="IPR009875">
    <property type="entry name" value="PilZ_domain"/>
</dbReference>
<feature type="domain" description="PilZ" evidence="1">
    <location>
        <begin position="13"/>
        <end position="87"/>
    </location>
</feature>
<dbReference type="GO" id="GO:0035438">
    <property type="term" value="F:cyclic-di-GMP binding"/>
    <property type="evidence" value="ECO:0007669"/>
    <property type="project" value="InterPro"/>
</dbReference>
<evidence type="ECO:0000313" key="3">
    <source>
        <dbReference type="Proteomes" id="UP000515955"/>
    </source>
</evidence>
<gene>
    <name evidence="2" type="ORF">H9L12_12940</name>
</gene>
<dbReference type="EMBL" id="CP060717">
    <property type="protein sequence ID" value="QNN65070.1"/>
    <property type="molecule type" value="Genomic_DNA"/>
</dbReference>
<reference evidence="2 3" key="1">
    <citation type="submission" date="2020-08" db="EMBL/GenBank/DDBJ databases">
        <title>Genome sequence of Sphingomonas rhizophila KACC 19189T.</title>
        <authorList>
            <person name="Hyun D.-W."/>
            <person name="Bae J.-W."/>
        </authorList>
    </citation>
    <scope>NUCLEOTIDE SEQUENCE [LARGE SCALE GENOMIC DNA]</scope>
    <source>
        <strain evidence="2 3">KACC 19189</strain>
    </source>
</reference>
<accession>A0A7G9SB45</accession>
<dbReference type="SUPFAM" id="SSF141371">
    <property type="entry name" value="PilZ domain-like"/>
    <property type="match status" value="1"/>
</dbReference>
<evidence type="ECO:0000313" key="2">
    <source>
        <dbReference type="EMBL" id="QNN65070.1"/>
    </source>
</evidence>
<proteinExistence type="predicted"/>
<dbReference type="RefSeq" id="WP_187542067.1">
    <property type="nucleotide sequence ID" value="NZ_CP060717.1"/>
</dbReference>
<dbReference type="Gene3D" id="2.40.10.220">
    <property type="entry name" value="predicted glycosyltransferase like domains"/>
    <property type="match status" value="1"/>
</dbReference>
<dbReference type="AlphaFoldDB" id="A0A7G9SB45"/>
<keyword evidence="3" id="KW-1185">Reference proteome</keyword>
<dbReference type="KEGG" id="srhi:H9L12_12940"/>
<sequence length="213" mass="23681">MATQVAETIADDTRAIHRTQLCLAAFIDCDGLRTSARIRDLSRAGARVEASPPPPLSRPVVLSRGALTVTGQVVWRDRNRFGIRFDRAIDLMVWLPGRETARTQEDVDRAIAEIRRDLKSSGTNAMAQTEAPNLPARLAGELDYVGRMIESLRECVAGEPQIIARHSTKLPYFDQSIILLRQIAEILAAPNAEVAVNRLTDTDLHRRLTRSSF</sequence>
<name>A0A7G9SB45_9SPHN</name>